<evidence type="ECO:0000259" key="5">
    <source>
        <dbReference type="Pfam" id="PF13458"/>
    </source>
</evidence>
<evidence type="ECO:0000256" key="4">
    <source>
        <dbReference type="SAM" id="SignalP"/>
    </source>
</evidence>
<dbReference type="OrthoDB" id="7210494at2"/>
<dbReference type="CDD" id="cd06339">
    <property type="entry name" value="PBP1_YraM_LppC_lipoprotein-like"/>
    <property type="match status" value="1"/>
</dbReference>
<dbReference type="InterPro" id="IPR028081">
    <property type="entry name" value="Leu-bd"/>
</dbReference>
<keyword evidence="3" id="KW-0813">Transport</keyword>
<dbReference type="GO" id="GO:0006865">
    <property type="term" value="P:amino acid transport"/>
    <property type="evidence" value="ECO:0007669"/>
    <property type="project" value="UniProtKB-KW"/>
</dbReference>
<dbReference type="AlphaFoldDB" id="A0A3N2R1E1"/>
<dbReference type="SUPFAM" id="SSF53822">
    <property type="entry name" value="Periplasmic binding protein-like I"/>
    <property type="match status" value="1"/>
</dbReference>
<gene>
    <name evidence="6" type="ORF">EAT49_11365</name>
</gene>
<dbReference type="InterPro" id="IPR051010">
    <property type="entry name" value="BCAA_transport"/>
</dbReference>
<sequence>MTNRPVHGPAARLFAFAALLWLGACGAVQLPGTGAQGGQRIDPNAPVQVALLVPGNSPIQGDAMIARDLENAARLAIADLQGAQIDLRVYPTGASPAQAATIAQQAVADGARIILGPLRADTSAAASAAVAAQNVNVLAFSNNSAIAGGNLFILGPTFENTAVRLSRYAAAQGIGRVFVAHGQDAQGEAGRDAVAEAAQRSGVTFAGAQGYPVTSQQAVLEAGPAVSAAIDAAGADGVFLTGGINADLPLISSALRESGTTLQQAPFLGLTRWDSLAAAATQTALQGSYFAKPAEGPEASFRARFEAAYGNAPHPLAGLAYDGIAAIGALVAQGDPNALTGASLTQAAGFTGTSGIFRLRSDGTNERGLAVAQIRDNQVVIVDPAPSSFGGAGL</sequence>
<dbReference type="InterPro" id="IPR028082">
    <property type="entry name" value="Peripla_BP_I"/>
</dbReference>
<keyword evidence="3" id="KW-0029">Amino-acid transport</keyword>
<organism evidence="6 7">
    <name type="scientific">Histidinibacterium lentulum</name>
    <dbReference type="NCBI Taxonomy" id="2480588"/>
    <lineage>
        <taxon>Bacteria</taxon>
        <taxon>Pseudomonadati</taxon>
        <taxon>Pseudomonadota</taxon>
        <taxon>Alphaproteobacteria</taxon>
        <taxon>Rhodobacterales</taxon>
        <taxon>Paracoccaceae</taxon>
        <taxon>Histidinibacterium</taxon>
    </lineage>
</organism>
<comment type="caution">
    <text evidence="6">The sequence shown here is derived from an EMBL/GenBank/DDBJ whole genome shotgun (WGS) entry which is preliminary data.</text>
</comment>
<keyword evidence="2 4" id="KW-0732">Signal</keyword>
<evidence type="ECO:0000313" key="6">
    <source>
        <dbReference type="EMBL" id="ROU01116.1"/>
    </source>
</evidence>
<dbReference type="Pfam" id="PF13458">
    <property type="entry name" value="Peripla_BP_6"/>
    <property type="match status" value="1"/>
</dbReference>
<protein>
    <submittedName>
        <fullName evidence="6">Penicillin-binding protein activator</fullName>
    </submittedName>
</protein>
<feature type="chain" id="PRO_5018281398" evidence="4">
    <location>
        <begin position="27"/>
        <end position="394"/>
    </location>
</feature>
<name>A0A3N2R1E1_9RHOB</name>
<dbReference type="EMBL" id="RDRB01000005">
    <property type="protein sequence ID" value="ROU01116.1"/>
    <property type="molecule type" value="Genomic_DNA"/>
</dbReference>
<accession>A0A3N2R1E1</accession>
<dbReference type="PANTHER" id="PTHR30483">
    <property type="entry name" value="LEUCINE-SPECIFIC-BINDING PROTEIN"/>
    <property type="match status" value="1"/>
</dbReference>
<proteinExistence type="inferred from homology"/>
<reference evidence="6 7" key="1">
    <citation type="submission" date="2018-10" db="EMBL/GenBank/DDBJ databases">
        <title>Histidinibacterium lentulum gen. nov., sp. nov., a marine bacterium from the culture broth of Picochlorum sp. 122.</title>
        <authorList>
            <person name="Wang G."/>
        </authorList>
    </citation>
    <scope>NUCLEOTIDE SEQUENCE [LARGE SCALE GENOMIC DNA]</scope>
    <source>
        <strain evidence="6 7">B17</strain>
    </source>
</reference>
<keyword evidence="7" id="KW-1185">Reference proteome</keyword>
<feature type="domain" description="Leucine-binding protein" evidence="5">
    <location>
        <begin position="46"/>
        <end position="376"/>
    </location>
</feature>
<dbReference type="RefSeq" id="WP_123642445.1">
    <property type="nucleotide sequence ID" value="NZ_ML119085.1"/>
</dbReference>
<evidence type="ECO:0000256" key="2">
    <source>
        <dbReference type="ARBA" id="ARBA00022729"/>
    </source>
</evidence>
<feature type="signal peptide" evidence="4">
    <location>
        <begin position="1"/>
        <end position="26"/>
    </location>
</feature>
<dbReference type="Proteomes" id="UP000268016">
    <property type="component" value="Unassembled WGS sequence"/>
</dbReference>
<evidence type="ECO:0000256" key="1">
    <source>
        <dbReference type="ARBA" id="ARBA00010062"/>
    </source>
</evidence>
<dbReference type="PANTHER" id="PTHR30483:SF6">
    <property type="entry name" value="PERIPLASMIC BINDING PROTEIN OF ABC TRANSPORTER FOR NATURAL AMINO ACIDS"/>
    <property type="match status" value="1"/>
</dbReference>
<dbReference type="PROSITE" id="PS51257">
    <property type="entry name" value="PROKAR_LIPOPROTEIN"/>
    <property type="match status" value="1"/>
</dbReference>
<evidence type="ECO:0000313" key="7">
    <source>
        <dbReference type="Proteomes" id="UP000268016"/>
    </source>
</evidence>
<evidence type="ECO:0000256" key="3">
    <source>
        <dbReference type="ARBA" id="ARBA00022970"/>
    </source>
</evidence>
<comment type="similarity">
    <text evidence="1">Belongs to the leucine-binding protein family.</text>
</comment>
<dbReference type="Gene3D" id="3.40.50.2300">
    <property type="match status" value="2"/>
</dbReference>